<evidence type="ECO:0000256" key="1">
    <source>
        <dbReference type="ARBA" id="ARBA00004651"/>
    </source>
</evidence>
<evidence type="ECO:0000256" key="5">
    <source>
        <dbReference type="ARBA" id="ARBA00022970"/>
    </source>
</evidence>
<evidence type="ECO:0000256" key="3">
    <source>
        <dbReference type="ARBA" id="ARBA00022475"/>
    </source>
</evidence>
<evidence type="ECO:0000313" key="11">
    <source>
        <dbReference type="Proteomes" id="UP000246145"/>
    </source>
</evidence>
<keyword evidence="5" id="KW-0029">Amino-acid transport</keyword>
<comment type="subcellular location">
    <subcellularLocation>
        <location evidence="1">Cell membrane</location>
        <topology evidence="1">Multi-pass membrane protein</topology>
    </subcellularLocation>
</comment>
<sequence>MLAGQILNGLVSGAMYALVAIGFTLVVGVLDKLNFTHPEVFMLGGFIGLISLTYLPLPWAFVLALVVGGLLGLFTELVAFRRFQSSDARSGHCRRLCCGFTRSDHNQSLAENFRCGAGRRAGCGIAWNQRDWHPDPGVCPRSGRCCRGGFAVWPLHELRQARKLRRLAVNLRRALCGSWRRQQYAWAGRRCRCHDLATRIHPRTGRLAPNGVWAGGFDHAVVQA</sequence>
<keyword evidence="2" id="KW-0813">Transport</keyword>
<keyword evidence="6 9" id="KW-1133">Transmembrane helix</keyword>
<reference evidence="10 11" key="1">
    <citation type="submission" date="2018-04" db="EMBL/GenBank/DDBJ databases">
        <title>Genomic Encyclopedia of Type Strains, Phase IV (KMG-IV): sequencing the most valuable type-strain genomes for metagenomic binning, comparative biology and taxonomic classification.</title>
        <authorList>
            <person name="Goeker M."/>
        </authorList>
    </citation>
    <scope>NUCLEOTIDE SEQUENCE [LARGE SCALE GENOMIC DNA]</scope>
    <source>
        <strain evidence="10 11">DSM 10065</strain>
    </source>
</reference>
<dbReference type="InterPro" id="IPR052157">
    <property type="entry name" value="BCAA_transport_permease"/>
</dbReference>
<evidence type="ECO:0000256" key="8">
    <source>
        <dbReference type="ARBA" id="ARBA00037998"/>
    </source>
</evidence>
<comment type="similarity">
    <text evidence="8">Belongs to the binding-protein-dependent transport system permease family. LivHM subfamily.</text>
</comment>
<dbReference type="Pfam" id="PF02653">
    <property type="entry name" value="BPD_transp_2"/>
    <property type="match status" value="1"/>
</dbReference>
<dbReference type="GO" id="GO:0022857">
    <property type="term" value="F:transmembrane transporter activity"/>
    <property type="evidence" value="ECO:0007669"/>
    <property type="project" value="InterPro"/>
</dbReference>
<dbReference type="PANTHER" id="PTHR11795">
    <property type="entry name" value="BRANCHED-CHAIN AMINO ACID TRANSPORT SYSTEM PERMEASE PROTEIN LIVH"/>
    <property type="match status" value="1"/>
</dbReference>
<keyword evidence="3" id="KW-1003">Cell membrane</keyword>
<dbReference type="PANTHER" id="PTHR11795:SF445">
    <property type="entry name" value="AMINO ACID ABC TRANSPORTER PERMEASE PROTEIN"/>
    <property type="match status" value="1"/>
</dbReference>
<evidence type="ECO:0000256" key="2">
    <source>
        <dbReference type="ARBA" id="ARBA00022448"/>
    </source>
</evidence>
<evidence type="ECO:0000256" key="9">
    <source>
        <dbReference type="SAM" id="Phobius"/>
    </source>
</evidence>
<protein>
    <submittedName>
        <fullName evidence="10">Branched-subunit amino acid transport system permease</fullName>
    </submittedName>
</protein>
<name>A0A2U1CRH8_9BURK</name>
<dbReference type="InterPro" id="IPR001851">
    <property type="entry name" value="ABC_transp_permease"/>
</dbReference>
<keyword evidence="4 9" id="KW-0812">Transmembrane</keyword>
<dbReference type="AlphaFoldDB" id="A0A2U1CRH8"/>
<dbReference type="Proteomes" id="UP000246145">
    <property type="component" value="Unassembled WGS sequence"/>
</dbReference>
<feature type="transmembrane region" description="Helical" evidence="9">
    <location>
        <begin position="6"/>
        <end position="30"/>
    </location>
</feature>
<dbReference type="CDD" id="cd06582">
    <property type="entry name" value="TM_PBP1_LivH_like"/>
    <property type="match status" value="1"/>
</dbReference>
<accession>A0A2U1CRH8</accession>
<organism evidence="10 11">
    <name type="scientific">Pusillimonas noertemannii</name>
    <dbReference type="NCBI Taxonomy" id="305977"/>
    <lineage>
        <taxon>Bacteria</taxon>
        <taxon>Pseudomonadati</taxon>
        <taxon>Pseudomonadota</taxon>
        <taxon>Betaproteobacteria</taxon>
        <taxon>Burkholderiales</taxon>
        <taxon>Alcaligenaceae</taxon>
        <taxon>Pusillimonas</taxon>
    </lineage>
</organism>
<gene>
    <name evidence="10" type="ORF">C7440_0846</name>
</gene>
<proteinExistence type="inferred from homology"/>
<evidence type="ECO:0000256" key="6">
    <source>
        <dbReference type="ARBA" id="ARBA00022989"/>
    </source>
</evidence>
<evidence type="ECO:0000256" key="7">
    <source>
        <dbReference type="ARBA" id="ARBA00023136"/>
    </source>
</evidence>
<dbReference type="STRING" id="1231391.GCA_000308195_02857"/>
<dbReference type="GO" id="GO:0005886">
    <property type="term" value="C:plasma membrane"/>
    <property type="evidence" value="ECO:0007669"/>
    <property type="project" value="UniProtKB-SubCell"/>
</dbReference>
<evidence type="ECO:0000313" key="10">
    <source>
        <dbReference type="EMBL" id="PVY68444.1"/>
    </source>
</evidence>
<evidence type="ECO:0000256" key="4">
    <source>
        <dbReference type="ARBA" id="ARBA00022692"/>
    </source>
</evidence>
<dbReference type="EMBL" id="QEKO01000001">
    <property type="protein sequence ID" value="PVY68444.1"/>
    <property type="molecule type" value="Genomic_DNA"/>
</dbReference>
<comment type="caution">
    <text evidence="10">The sequence shown here is derived from an EMBL/GenBank/DDBJ whole genome shotgun (WGS) entry which is preliminary data.</text>
</comment>
<dbReference type="GO" id="GO:0006865">
    <property type="term" value="P:amino acid transport"/>
    <property type="evidence" value="ECO:0007669"/>
    <property type="project" value="UniProtKB-KW"/>
</dbReference>
<keyword evidence="7 9" id="KW-0472">Membrane</keyword>
<feature type="transmembrane region" description="Helical" evidence="9">
    <location>
        <begin position="61"/>
        <end position="80"/>
    </location>
</feature>
<keyword evidence="11" id="KW-1185">Reference proteome</keyword>